<dbReference type="FunFam" id="3.40.630.30:FF:000043">
    <property type="entry name" value="Glucosamine 6-phosphate N-acetyltransferase"/>
    <property type="match status" value="1"/>
</dbReference>
<keyword evidence="3 6" id="KW-0808">Transferase</keyword>
<dbReference type="CDD" id="cd04301">
    <property type="entry name" value="NAT_SF"/>
    <property type="match status" value="1"/>
</dbReference>
<dbReference type="EMBL" id="GECZ01009474">
    <property type="protein sequence ID" value="JAS60295.1"/>
    <property type="molecule type" value="Transcribed_RNA"/>
</dbReference>
<dbReference type="InterPro" id="IPR000182">
    <property type="entry name" value="GNAT_dom"/>
</dbReference>
<evidence type="ECO:0000256" key="4">
    <source>
        <dbReference type="ARBA" id="ARBA00023315"/>
    </source>
</evidence>
<evidence type="ECO:0000256" key="3">
    <source>
        <dbReference type="ARBA" id="ARBA00022679"/>
    </source>
</evidence>
<comment type="catalytic activity">
    <reaction evidence="5 6">
        <text>D-glucosamine 6-phosphate + acetyl-CoA = N-acetyl-D-glucosamine 6-phosphate + CoA + H(+)</text>
        <dbReference type="Rhea" id="RHEA:10292"/>
        <dbReference type="ChEBI" id="CHEBI:15378"/>
        <dbReference type="ChEBI" id="CHEBI:57287"/>
        <dbReference type="ChEBI" id="CHEBI:57288"/>
        <dbReference type="ChEBI" id="CHEBI:57513"/>
        <dbReference type="ChEBI" id="CHEBI:58725"/>
        <dbReference type="EC" id="2.3.1.4"/>
    </reaction>
</comment>
<dbReference type="InterPro" id="IPR016181">
    <property type="entry name" value="Acyl_CoA_acyltransferase"/>
</dbReference>
<protein>
    <recommendedName>
        <fullName evidence="6">Glucosamine 6-phosphate N-acetyltransferase</fullName>
        <ecNumber evidence="6">2.3.1.4</ecNumber>
    </recommendedName>
</protein>
<dbReference type="SUPFAM" id="SSF55729">
    <property type="entry name" value="Acyl-CoA N-acyltransferases (Nat)"/>
    <property type="match status" value="1"/>
</dbReference>
<dbReference type="AlphaFoldDB" id="A0A1B6GCY7"/>
<dbReference type="GO" id="GO:0006048">
    <property type="term" value="P:UDP-N-acetylglucosamine biosynthetic process"/>
    <property type="evidence" value="ECO:0007669"/>
    <property type="project" value="UniProtKB-UniRule"/>
</dbReference>
<evidence type="ECO:0000313" key="8">
    <source>
        <dbReference type="EMBL" id="JAS60295.1"/>
    </source>
</evidence>
<dbReference type="GO" id="GO:0004343">
    <property type="term" value="F:glucosamine 6-phosphate N-acetyltransferase activity"/>
    <property type="evidence" value="ECO:0007669"/>
    <property type="project" value="UniProtKB-UniRule"/>
</dbReference>
<organism evidence="8">
    <name type="scientific">Cuerna arida</name>
    <dbReference type="NCBI Taxonomy" id="1464854"/>
    <lineage>
        <taxon>Eukaryota</taxon>
        <taxon>Metazoa</taxon>
        <taxon>Ecdysozoa</taxon>
        <taxon>Arthropoda</taxon>
        <taxon>Hexapoda</taxon>
        <taxon>Insecta</taxon>
        <taxon>Pterygota</taxon>
        <taxon>Neoptera</taxon>
        <taxon>Paraneoptera</taxon>
        <taxon>Hemiptera</taxon>
        <taxon>Auchenorrhyncha</taxon>
        <taxon>Membracoidea</taxon>
        <taxon>Cicadellidae</taxon>
        <taxon>Cicadellinae</taxon>
        <taxon>Proconiini</taxon>
        <taxon>Cuerna</taxon>
    </lineage>
</organism>
<dbReference type="Gene3D" id="3.40.630.30">
    <property type="match status" value="1"/>
</dbReference>
<gene>
    <name evidence="8" type="ORF">g.8407</name>
</gene>
<reference evidence="8" key="1">
    <citation type="submission" date="2015-11" db="EMBL/GenBank/DDBJ databases">
        <title>De novo transcriptome assembly of four potential Pierce s Disease insect vectors from Arizona vineyards.</title>
        <authorList>
            <person name="Tassone E.E."/>
        </authorList>
    </citation>
    <scope>NUCLEOTIDE SEQUENCE</scope>
</reference>
<feature type="domain" description="N-acetyltransferase" evidence="7">
    <location>
        <begin position="41"/>
        <end position="189"/>
    </location>
</feature>
<keyword evidence="4 6" id="KW-0012">Acyltransferase</keyword>
<evidence type="ECO:0000256" key="5">
    <source>
        <dbReference type="ARBA" id="ARBA00048964"/>
    </source>
</evidence>
<dbReference type="EC" id="2.3.1.4" evidence="6"/>
<dbReference type="Pfam" id="PF00583">
    <property type="entry name" value="Acetyltransf_1"/>
    <property type="match status" value="1"/>
</dbReference>
<dbReference type="InterPro" id="IPR039143">
    <property type="entry name" value="GNPNAT1-like"/>
</dbReference>
<dbReference type="PANTHER" id="PTHR13355">
    <property type="entry name" value="GLUCOSAMINE 6-PHOSPHATE N-ACETYLTRANSFERASE"/>
    <property type="match status" value="1"/>
</dbReference>
<name>A0A1B6GCY7_9HEMI</name>
<evidence type="ECO:0000256" key="1">
    <source>
        <dbReference type="ARBA" id="ARBA00004832"/>
    </source>
</evidence>
<evidence type="ECO:0000256" key="2">
    <source>
        <dbReference type="ARBA" id="ARBA00006048"/>
    </source>
</evidence>
<sequence>MIQQNEDVALFDKHILDKLDFTKFKSNFNPSISVTEPGSGFLVRPLHTSDYNAGFIELLGQLTTTGDISYDEFEDTFQSMKKCPNTYFVVVIEDTTLGRVVGSSTLVLEQKFIHKCALRGRVEDVVVSNDYRGKQLGKLLIATMVLLAEQLGVYKLTLDCRDHMIPFYQAFGYKKEPGNSNYMQIRFRA</sequence>
<dbReference type="PROSITE" id="PS51186">
    <property type="entry name" value="GNAT"/>
    <property type="match status" value="1"/>
</dbReference>
<evidence type="ECO:0000256" key="6">
    <source>
        <dbReference type="RuleBase" id="RU365086"/>
    </source>
</evidence>
<dbReference type="PANTHER" id="PTHR13355:SF11">
    <property type="entry name" value="GLUCOSAMINE 6-PHOSPHATE N-ACETYLTRANSFERASE"/>
    <property type="match status" value="1"/>
</dbReference>
<comment type="pathway">
    <text evidence="1 6">Nucleotide-sugar biosynthesis; UDP-N-acetyl-alpha-D-glucosamine biosynthesis; N-acetyl-alpha-D-glucosamine 1-phosphate from alpha-D-glucosamine 6-phosphate (route I): step 1/2.</text>
</comment>
<evidence type="ECO:0000259" key="7">
    <source>
        <dbReference type="PROSITE" id="PS51186"/>
    </source>
</evidence>
<dbReference type="UniPathway" id="UPA00113">
    <property type="reaction ID" value="UER00529"/>
</dbReference>
<accession>A0A1B6GCY7</accession>
<proteinExistence type="inferred from homology"/>
<comment type="similarity">
    <text evidence="2 6">Belongs to the acetyltransferase family. GNA1 subfamily.</text>
</comment>